<accession>A0A0D7AHL4</accession>
<evidence type="ECO:0000313" key="1">
    <source>
        <dbReference type="EMBL" id="KIY50323.1"/>
    </source>
</evidence>
<dbReference type="EMBL" id="KN881676">
    <property type="protein sequence ID" value="KIY50323.1"/>
    <property type="molecule type" value="Genomic_DNA"/>
</dbReference>
<proteinExistence type="predicted"/>
<dbReference type="AlphaFoldDB" id="A0A0D7AHL4"/>
<dbReference type="OrthoDB" id="2669721at2759"/>
<evidence type="ECO:0000313" key="2">
    <source>
        <dbReference type="Proteomes" id="UP000054144"/>
    </source>
</evidence>
<dbReference type="Proteomes" id="UP000054144">
    <property type="component" value="Unassembled WGS sequence"/>
</dbReference>
<gene>
    <name evidence="1" type="ORF">FISHEDRAFT_64952</name>
</gene>
<reference evidence="1 2" key="1">
    <citation type="journal article" date="2015" name="Fungal Genet. Biol.">
        <title>Evolution of novel wood decay mechanisms in Agaricales revealed by the genome sequences of Fistulina hepatica and Cylindrobasidium torrendii.</title>
        <authorList>
            <person name="Floudas D."/>
            <person name="Held B.W."/>
            <person name="Riley R."/>
            <person name="Nagy L.G."/>
            <person name="Koehler G."/>
            <person name="Ransdell A.S."/>
            <person name="Younus H."/>
            <person name="Chow J."/>
            <person name="Chiniquy J."/>
            <person name="Lipzen A."/>
            <person name="Tritt A."/>
            <person name="Sun H."/>
            <person name="Haridas S."/>
            <person name="LaButti K."/>
            <person name="Ohm R.A."/>
            <person name="Kues U."/>
            <person name="Blanchette R.A."/>
            <person name="Grigoriev I.V."/>
            <person name="Minto R.E."/>
            <person name="Hibbett D.S."/>
        </authorList>
    </citation>
    <scope>NUCLEOTIDE SEQUENCE [LARGE SCALE GENOMIC DNA]</scope>
    <source>
        <strain evidence="1 2">ATCC 64428</strain>
    </source>
</reference>
<organism evidence="1 2">
    <name type="scientific">Fistulina hepatica ATCC 64428</name>
    <dbReference type="NCBI Taxonomy" id="1128425"/>
    <lineage>
        <taxon>Eukaryota</taxon>
        <taxon>Fungi</taxon>
        <taxon>Dikarya</taxon>
        <taxon>Basidiomycota</taxon>
        <taxon>Agaricomycotina</taxon>
        <taxon>Agaricomycetes</taxon>
        <taxon>Agaricomycetidae</taxon>
        <taxon>Agaricales</taxon>
        <taxon>Fistulinaceae</taxon>
        <taxon>Fistulina</taxon>
    </lineage>
</organism>
<sequence length="439" mass="50504">MHLGSLNIKDLLLGLYRGTIDCDKQDSKDLWDWAILRDNDIWTAHGATVAAATPYLPGCFDRPPRNPAEKLSSGYKAKEFQTYFFGLAPALFYGILPEKYWRHFCKLVNGMRTAHLRKVTRLEMVQAHRYLLEFVHEFELLFYQCKTSRIHFVRQSIHLLTHIMPETKRSGPLGLYSQWTMERTIGDLTGAMRQPSNPYRNLTARALQRCQINALEAIIPTLDLNRDADTQLPAGAWDVGNGYVLLRKRDRRTRRFSLEEKNAVAMYLSGTDLEGNSSLTAELEVRRWARLRLPNGQVARSLWKESAMRQSYKSVRQACNVKLDFGEVQYYFIMECDDKSITALAMVSMYSPPDRALWEFSHGTLWRCEYQGQQNLRVLPVSWIQAVVGMVPFPQLDENGIQHLPTNTSSFFVVEKMGLDVTYLQQNINAETLGDDDDT</sequence>
<name>A0A0D7AHL4_9AGAR</name>
<protein>
    <submittedName>
        <fullName evidence="1">Uncharacterized protein</fullName>
    </submittedName>
</protein>
<keyword evidence="2" id="KW-1185">Reference proteome</keyword>